<evidence type="ECO:0000256" key="3">
    <source>
        <dbReference type="ARBA" id="ARBA00022475"/>
    </source>
</evidence>
<dbReference type="STRING" id="160660.BJI67_01465"/>
<keyword evidence="4 7" id="KW-0812">Transmembrane</keyword>
<evidence type="ECO:0000256" key="1">
    <source>
        <dbReference type="ARBA" id="ARBA00004651"/>
    </source>
</evidence>
<evidence type="ECO:0000256" key="5">
    <source>
        <dbReference type="ARBA" id="ARBA00022989"/>
    </source>
</evidence>
<dbReference type="PANTHER" id="PTHR33508">
    <property type="entry name" value="UPF0056 MEMBRANE PROTEIN YHCE"/>
    <property type="match status" value="1"/>
</dbReference>
<comment type="caution">
    <text evidence="8">The sequence shown here is derived from an EMBL/GenBank/DDBJ whole genome shotgun (WGS) entry which is preliminary data.</text>
</comment>
<evidence type="ECO:0000313" key="9">
    <source>
        <dbReference type="Proteomes" id="UP000029273"/>
    </source>
</evidence>
<evidence type="ECO:0000256" key="4">
    <source>
        <dbReference type="ARBA" id="ARBA00022692"/>
    </source>
</evidence>
<dbReference type="EMBL" id="JQSG02000003">
    <property type="protein sequence ID" value="OBS09328.1"/>
    <property type="molecule type" value="Genomic_DNA"/>
</dbReference>
<feature type="transmembrane region" description="Helical" evidence="7">
    <location>
        <begin position="116"/>
        <end position="139"/>
    </location>
</feature>
<dbReference type="GO" id="GO:0005886">
    <property type="term" value="C:plasma membrane"/>
    <property type="evidence" value="ECO:0007669"/>
    <property type="project" value="UniProtKB-SubCell"/>
</dbReference>
<evidence type="ECO:0000256" key="7">
    <source>
        <dbReference type="RuleBase" id="RU362048"/>
    </source>
</evidence>
<protein>
    <recommendedName>
        <fullName evidence="7">UPF0056 membrane protein</fullName>
    </recommendedName>
</protein>
<dbReference type="InterPro" id="IPR002771">
    <property type="entry name" value="Multi_antbiot-R_MarC"/>
</dbReference>
<dbReference type="Proteomes" id="UP000029273">
    <property type="component" value="Unassembled WGS sequence"/>
</dbReference>
<evidence type="ECO:0000256" key="6">
    <source>
        <dbReference type="ARBA" id="ARBA00023136"/>
    </source>
</evidence>
<feature type="transmembrane region" description="Helical" evidence="7">
    <location>
        <begin position="76"/>
        <end position="95"/>
    </location>
</feature>
<keyword evidence="5 7" id="KW-1133">Transmembrane helix</keyword>
<sequence length="212" mass="21909">MSPDHLTDALRALIALLAIVNPVGAVPIFVAVTSDQTAIDRLRTSRITAIAVGITLLAAALAGQSILQLFGIDLDAFRVGGGLLILLMAIHMLQGSPNRARNTPEETQEGVAKDDVAVVPLAIPLLAGPGSISTVIITAQNAQGWFGYLALLLNIFVVAGVVYATLRAAVPLSARLGETGIRIATRVLGLLLAAIAVQFMALGIRALLPGLA</sequence>
<feature type="transmembrane region" description="Helical" evidence="7">
    <location>
        <begin position="145"/>
        <end position="166"/>
    </location>
</feature>
<feature type="transmembrane region" description="Helical" evidence="7">
    <location>
        <begin position="12"/>
        <end position="34"/>
    </location>
</feature>
<evidence type="ECO:0000256" key="2">
    <source>
        <dbReference type="ARBA" id="ARBA00009784"/>
    </source>
</evidence>
<accession>A0A1A6C440</accession>
<feature type="transmembrane region" description="Helical" evidence="7">
    <location>
        <begin position="187"/>
        <end position="208"/>
    </location>
</feature>
<dbReference type="Pfam" id="PF01914">
    <property type="entry name" value="MarC"/>
    <property type="match status" value="1"/>
</dbReference>
<comment type="similarity">
    <text evidence="2 7">Belongs to the UPF0056 (MarC) family.</text>
</comment>
<dbReference type="AlphaFoldDB" id="A0A1A6C440"/>
<name>A0A1A6C440_9GAMM</name>
<proteinExistence type="inferred from homology"/>
<dbReference type="NCBIfam" id="TIGR00427">
    <property type="entry name" value="NAAT family transporter"/>
    <property type="match status" value="1"/>
</dbReference>
<evidence type="ECO:0000313" key="8">
    <source>
        <dbReference type="EMBL" id="OBS09328.1"/>
    </source>
</evidence>
<feature type="transmembrane region" description="Helical" evidence="7">
    <location>
        <begin position="46"/>
        <end position="70"/>
    </location>
</feature>
<dbReference type="OrthoDB" id="21094at2"/>
<keyword evidence="3" id="KW-1003">Cell membrane</keyword>
<reference evidence="8 9" key="1">
    <citation type="journal article" date="2014" name="Genome Announc.">
        <title>Draft Genome Sequence of the Iron-Oxidizing, Acidophilic, and Halotolerant 'Thiobacillus prosperus' Type Strain DSM 5130.</title>
        <authorList>
            <person name="Ossandon F.J."/>
            <person name="Cardenas J.P."/>
            <person name="Corbett M."/>
            <person name="Quatrini R."/>
            <person name="Holmes D.S."/>
            <person name="Watkin E."/>
        </authorList>
    </citation>
    <scope>NUCLEOTIDE SEQUENCE [LARGE SCALE GENOMIC DNA]</scope>
    <source>
        <strain evidence="8 9">DSM 5130</strain>
    </source>
</reference>
<dbReference type="RefSeq" id="WP_038090610.1">
    <property type="nucleotide sequence ID" value="NZ_JQSG02000003.1"/>
</dbReference>
<keyword evidence="9" id="KW-1185">Reference proteome</keyword>
<comment type="subcellular location">
    <subcellularLocation>
        <location evidence="1 7">Cell membrane</location>
        <topology evidence="1 7">Multi-pass membrane protein</topology>
    </subcellularLocation>
</comment>
<keyword evidence="6 7" id="KW-0472">Membrane</keyword>
<gene>
    <name evidence="8" type="ORF">Thpro_021656</name>
</gene>
<dbReference type="PANTHER" id="PTHR33508:SF1">
    <property type="entry name" value="UPF0056 MEMBRANE PROTEIN YHCE"/>
    <property type="match status" value="1"/>
</dbReference>
<organism evidence="8 9">
    <name type="scientific">Acidihalobacter prosperus</name>
    <dbReference type="NCBI Taxonomy" id="160660"/>
    <lineage>
        <taxon>Bacteria</taxon>
        <taxon>Pseudomonadati</taxon>
        <taxon>Pseudomonadota</taxon>
        <taxon>Gammaproteobacteria</taxon>
        <taxon>Chromatiales</taxon>
        <taxon>Ectothiorhodospiraceae</taxon>
        <taxon>Acidihalobacter</taxon>
    </lineage>
</organism>